<evidence type="ECO:0000256" key="1">
    <source>
        <dbReference type="SAM" id="MobiDB-lite"/>
    </source>
</evidence>
<feature type="region of interest" description="Disordered" evidence="1">
    <location>
        <begin position="1"/>
        <end position="32"/>
    </location>
</feature>
<evidence type="ECO:0000313" key="2">
    <source>
        <dbReference type="EMBL" id="KAK1423754.1"/>
    </source>
</evidence>
<gene>
    <name evidence="2" type="ORF">QVD17_19062</name>
</gene>
<protein>
    <submittedName>
        <fullName evidence="2">Uncharacterized protein</fullName>
    </submittedName>
</protein>
<keyword evidence="3" id="KW-1185">Reference proteome</keyword>
<sequence>MQPNCRVDGGMFTTTVTGQNQRQSKDGSDGSGQLCLAVEETKQLHKQIEQQLKLQLAADGSKKDGSDGSGQLCLVAEETKQLHKQIEQQLTL</sequence>
<dbReference type="EMBL" id="JAUHHV010000005">
    <property type="protein sequence ID" value="KAK1423754.1"/>
    <property type="molecule type" value="Genomic_DNA"/>
</dbReference>
<proteinExistence type="predicted"/>
<reference evidence="2" key="1">
    <citation type="journal article" date="2023" name="bioRxiv">
        <title>Improved chromosome-level genome assembly for marigold (Tagetes erecta).</title>
        <authorList>
            <person name="Jiang F."/>
            <person name="Yuan L."/>
            <person name="Wang S."/>
            <person name="Wang H."/>
            <person name="Xu D."/>
            <person name="Wang A."/>
            <person name="Fan W."/>
        </authorList>
    </citation>
    <scope>NUCLEOTIDE SEQUENCE</scope>
    <source>
        <strain evidence="2">WSJ</strain>
        <tissue evidence="2">Leaf</tissue>
    </source>
</reference>
<evidence type="ECO:0000313" key="3">
    <source>
        <dbReference type="Proteomes" id="UP001229421"/>
    </source>
</evidence>
<dbReference type="AlphaFoldDB" id="A0AAD8NWY9"/>
<organism evidence="2 3">
    <name type="scientific">Tagetes erecta</name>
    <name type="common">African marigold</name>
    <dbReference type="NCBI Taxonomy" id="13708"/>
    <lineage>
        <taxon>Eukaryota</taxon>
        <taxon>Viridiplantae</taxon>
        <taxon>Streptophyta</taxon>
        <taxon>Embryophyta</taxon>
        <taxon>Tracheophyta</taxon>
        <taxon>Spermatophyta</taxon>
        <taxon>Magnoliopsida</taxon>
        <taxon>eudicotyledons</taxon>
        <taxon>Gunneridae</taxon>
        <taxon>Pentapetalae</taxon>
        <taxon>asterids</taxon>
        <taxon>campanulids</taxon>
        <taxon>Asterales</taxon>
        <taxon>Asteraceae</taxon>
        <taxon>Asteroideae</taxon>
        <taxon>Heliantheae alliance</taxon>
        <taxon>Tageteae</taxon>
        <taxon>Tagetes</taxon>
    </lineage>
</organism>
<comment type="caution">
    <text evidence="2">The sequence shown here is derived from an EMBL/GenBank/DDBJ whole genome shotgun (WGS) entry which is preliminary data.</text>
</comment>
<feature type="compositionally biased region" description="Polar residues" evidence="1">
    <location>
        <begin position="12"/>
        <end position="22"/>
    </location>
</feature>
<dbReference type="Proteomes" id="UP001229421">
    <property type="component" value="Unassembled WGS sequence"/>
</dbReference>
<name>A0AAD8NWY9_TARER</name>
<accession>A0AAD8NWY9</accession>